<evidence type="ECO:0000256" key="2">
    <source>
        <dbReference type="ARBA" id="ARBA00022857"/>
    </source>
</evidence>
<evidence type="ECO:0000259" key="3">
    <source>
        <dbReference type="Pfam" id="PF05368"/>
    </source>
</evidence>
<protein>
    <recommendedName>
        <fullName evidence="3">NmrA-like domain-containing protein</fullName>
    </recommendedName>
</protein>
<evidence type="ECO:0000313" key="5">
    <source>
        <dbReference type="Proteomes" id="UP000294003"/>
    </source>
</evidence>
<dbReference type="Pfam" id="PF05368">
    <property type="entry name" value="NmrA"/>
    <property type="match status" value="1"/>
</dbReference>
<feature type="domain" description="NmrA-like" evidence="3">
    <location>
        <begin position="1"/>
        <end position="248"/>
    </location>
</feature>
<evidence type="ECO:0000313" key="4">
    <source>
        <dbReference type="EMBL" id="RYO87048.1"/>
    </source>
</evidence>
<keyword evidence="5" id="KW-1185">Reference proteome</keyword>
<accession>A0ABY0HCB5</accession>
<reference evidence="4 5" key="1">
    <citation type="submission" date="2018-06" db="EMBL/GenBank/DDBJ databases">
        <title>Complete Genomes of Monosporascus.</title>
        <authorList>
            <person name="Robinson A.J."/>
            <person name="Natvig D.O."/>
        </authorList>
    </citation>
    <scope>NUCLEOTIDE SEQUENCE [LARGE SCALE GENOMIC DNA]</scope>
    <source>
        <strain evidence="4 5">CBS 609.92</strain>
    </source>
</reference>
<dbReference type="Gene3D" id="3.40.50.720">
    <property type="entry name" value="NAD(P)-binding Rossmann-like Domain"/>
    <property type="match status" value="1"/>
</dbReference>
<dbReference type="InterPro" id="IPR008030">
    <property type="entry name" value="NmrA-like"/>
</dbReference>
<dbReference type="CDD" id="cd05251">
    <property type="entry name" value="NmrA_like_SDR_a"/>
    <property type="match status" value="1"/>
</dbReference>
<dbReference type="InterPro" id="IPR051164">
    <property type="entry name" value="NmrA-like_oxidored"/>
</dbReference>
<organism evidence="4 5">
    <name type="scientific">Monosporascus cannonballus</name>
    <dbReference type="NCBI Taxonomy" id="155416"/>
    <lineage>
        <taxon>Eukaryota</taxon>
        <taxon>Fungi</taxon>
        <taxon>Dikarya</taxon>
        <taxon>Ascomycota</taxon>
        <taxon>Pezizomycotina</taxon>
        <taxon>Sordariomycetes</taxon>
        <taxon>Xylariomycetidae</taxon>
        <taxon>Xylariales</taxon>
        <taxon>Xylariales incertae sedis</taxon>
        <taxon>Monosporascus</taxon>
    </lineage>
</organism>
<proteinExistence type="inferred from homology"/>
<comment type="caution">
    <text evidence="4">The sequence shown here is derived from an EMBL/GenBank/DDBJ whole genome shotgun (WGS) entry which is preliminary data.</text>
</comment>
<keyword evidence="2" id="KW-0521">NADP</keyword>
<dbReference type="Gene3D" id="3.90.25.10">
    <property type="entry name" value="UDP-galactose 4-epimerase, domain 1"/>
    <property type="match status" value="1"/>
</dbReference>
<sequence length="295" mass="32895">MGATGHQGGATARYLLEAGAKVHALTRDPLSESARRLKDQGVSVFKIRDFDDLDAILKAAQGCKGVFLNLWPGLDEGTYARSIVRTCKEAGIEIVVASTAFWAGNPEKWDQERDPVLLEYFNSKAAIEKAARDAELKYTILRPSYIHYNYIAPWSLAACPELWETGELVHAFEEGVKVPHIDGSDIGKYAASALRDPDRFSGKEINLGLENPTAEETCVILSRVTGRDIKARRRTPEEQAQNKTPFQMFQLWTNRVDISIDGEALQLKYGIRLGPLEEYLQREKDRFLAGLPAGK</sequence>
<dbReference type="EMBL" id="QJNS01000106">
    <property type="protein sequence ID" value="RYO87048.1"/>
    <property type="molecule type" value="Genomic_DNA"/>
</dbReference>
<dbReference type="PANTHER" id="PTHR42748:SF7">
    <property type="entry name" value="NMRA LIKE REDOX SENSOR 1-RELATED"/>
    <property type="match status" value="1"/>
</dbReference>
<dbReference type="Proteomes" id="UP000294003">
    <property type="component" value="Unassembled WGS sequence"/>
</dbReference>
<comment type="similarity">
    <text evidence="1">Belongs to the NmrA-type oxidoreductase family.</text>
</comment>
<evidence type="ECO:0000256" key="1">
    <source>
        <dbReference type="ARBA" id="ARBA00006328"/>
    </source>
</evidence>
<dbReference type="InterPro" id="IPR036291">
    <property type="entry name" value="NAD(P)-bd_dom_sf"/>
</dbReference>
<dbReference type="SUPFAM" id="SSF51735">
    <property type="entry name" value="NAD(P)-binding Rossmann-fold domains"/>
    <property type="match status" value="1"/>
</dbReference>
<gene>
    <name evidence="4" type="ORF">DL762_004473</name>
</gene>
<name>A0ABY0HCB5_9PEZI</name>
<dbReference type="PANTHER" id="PTHR42748">
    <property type="entry name" value="NITROGEN METABOLITE REPRESSION PROTEIN NMRA FAMILY MEMBER"/>
    <property type="match status" value="1"/>
</dbReference>